<feature type="transmembrane region" description="Helical" evidence="1">
    <location>
        <begin position="145"/>
        <end position="163"/>
    </location>
</feature>
<accession>A0A1F5ZJF3</accession>
<keyword evidence="1" id="KW-0472">Membrane</keyword>
<reference evidence="2 3" key="1">
    <citation type="journal article" date="2016" name="Nat. Commun.">
        <title>Thousands of microbial genomes shed light on interconnected biogeochemical processes in an aquifer system.</title>
        <authorList>
            <person name="Anantharaman K."/>
            <person name="Brown C.T."/>
            <person name="Hug L.A."/>
            <person name="Sharon I."/>
            <person name="Castelle C.J."/>
            <person name="Probst A.J."/>
            <person name="Thomas B.C."/>
            <person name="Singh A."/>
            <person name="Wilkins M.J."/>
            <person name="Karaoz U."/>
            <person name="Brodie E.L."/>
            <person name="Williams K.H."/>
            <person name="Hubbard S.S."/>
            <person name="Banfield J.F."/>
        </authorList>
    </citation>
    <scope>NUCLEOTIDE SEQUENCE [LARGE SCALE GENOMIC DNA]</scope>
</reference>
<feature type="transmembrane region" description="Helical" evidence="1">
    <location>
        <begin position="349"/>
        <end position="369"/>
    </location>
</feature>
<dbReference type="AlphaFoldDB" id="A0A1F5ZJF3"/>
<feature type="transmembrane region" description="Helical" evidence="1">
    <location>
        <begin position="175"/>
        <end position="204"/>
    </location>
</feature>
<keyword evidence="1" id="KW-0812">Transmembrane</keyword>
<dbReference type="EMBL" id="MFJL01000044">
    <property type="protein sequence ID" value="OGG12600.1"/>
    <property type="molecule type" value="Genomic_DNA"/>
</dbReference>
<feature type="transmembrane region" description="Helical" evidence="1">
    <location>
        <begin position="85"/>
        <end position="105"/>
    </location>
</feature>
<feature type="transmembrane region" description="Helical" evidence="1">
    <location>
        <begin position="264"/>
        <end position="284"/>
    </location>
</feature>
<evidence type="ECO:0000313" key="2">
    <source>
        <dbReference type="EMBL" id="OGG12600.1"/>
    </source>
</evidence>
<feature type="transmembrane region" description="Helical" evidence="1">
    <location>
        <begin position="59"/>
        <end position="78"/>
    </location>
</feature>
<keyword evidence="1" id="KW-1133">Transmembrane helix</keyword>
<feature type="transmembrane region" description="Helical" evidence="1">
    <location>
        <begin position="291"/>
        <end position="313"/>
    </location>
</feature>
<sequence>MKIKIFFITLFIFCAIIFYFHARIVGSAVWGDGIYYYNYVRALVVDHGFTRAAFSENKYSFGSSLFWLIPFYLVHIISRGNGYELIYQLITGWTSVGFGILGLYICFKILTYYFDGWISFISVIGLYFSSNLFFYTAVDPINSHAVSFFTSSTFVYLFLKYFTSGKGKKQTFISLILGLITGLLVLIRNQDIIFALPVIVYFIFQKKYKQIVLYITGVGVMLIPQFILWYRVYGQLNSPYLMRGEKFYLFSPHFLDVLISSNNGLIYTTPIILFCLFGLFLFRIKKNMNNTIYYSGLALFTLQTFIIGSWQYWNGGEAYGGRMFISLMPFFMAGLAGVIFLFKKRSFQLLFISFFALTNSLNILSFLFLH</sequence>
<evidence type="ECO:0000256" key="1">
    <source>
        <dbReference type="SAM" id="Phobius"/>
    </source>
</evidence>
<dbReference type="Proteomes" id="UP000176923">
    <property type="component" value="Unassembled WGS sequence"/>
</dbReference>
<comment type="caution">
    <text evidence="2">The sequence shown here is derived from an EMBL/GenBank/DDBJ whole genome shotgun (WGS) entry which is preliminary data.</text>
</comment>
<organism evidence="2 3">
    <name type="scientific">Candidatus Gottesmanbacteria bacterium RIFCSPHIGHO2_02_FULL_39_11</name>
    <dbReference type="NCBI Taxonomy" id="1798382"/>
    <lineage>
        <taxon>Bacteria</taxon>
        <taxon>Candidatus Gottesmaniibacteriota</taxon>
    </lineage>
</organism>
<proteinExistence type="predicted"/>
<dbReference type="STRING" id="1798382.A3D77_04655"/>
<name>A0A1F5ZJF3_9BACT</name>
<feature type="transmembrane region" description="Helical" evidence="1">
    <location>
        <begin position="319"/>
        <end position="342"/>
    </location>
</feature>
<evidence type="ECO:0008006" key="4">
    <source>
        <dbReference type="Google" id="ProtNLM"/>
    </source>
</evidence>
<feature type="transmembrane region" description="Helical" evidence="1">
    <location>
        <begin position="211"/>
        <end position="232"/>
    </location>
</feature>
<protein>
    <recommendedName>
        <fullName evidence="4">Glycosyltransferase RgtA/B/C/D-like domain-containing protein</fullName>
    </recommendedName>
</protein>
<feature type="transmembrane region" description="Helical" evidence="1">
    <location>
        <begin position="117"/>
        <end position="138"/>
    </location>
</feature>
<gene>
    <name evidence="2" type="ORF">A3D77_04655</name>
</gene>
<evidence type="ECO:0000313" key="3">
    <source>
        <dbReference type="Proteomes" id="UP000176923"/>
    </source>
</evidence>